<reference evidence="4" key="1">
    <citation type="journal article" date="2021" name="PeerJ">
        <title>Extensive microbial diversity within the chicken gut microbiome revealed by metagenomics and culture.</title>
        <authorList>
            <person name="Gilroy R."/>
            <person name="Ravi A."/>
            <person name="Getino M."/>
            <person name="Pursley I."/>
            <person name="Horton D.L."/>
            <person name="Alikhan N.F."/>
            <person name="Baker D."/>
            <person name="Gharbi K."/>
            <person name="Hall N."/>
            <person name="Watson M."/>
            <person name="Adriaenssens E.M."/>
            <person name="Foster-Nyarko E."/>
            <person name="Jarju S."/>
            <person name="Secka A."/>
            <person name="Antonio M."/>
            <person name="Oren A."/>
            <person name="Chaudhuri R.R."/>
            <person name="La Ragione R."/>
            <person name="Hildebrand F."/>
            <person name="Pallen M.J."/>
        </authorList>
    </citation>
    <scope>NUCLEOTIDE SEQUENCE</scope>
    <source>
        <strain evidence="4">ChiHecec2B26-7398</strain>
    </source>
</reference>
<dbReference type="InterPro" id="IPR016181">
    <property type="entry name" value="Acyl_CoA_acyltransferase"/>
</dbReference>
<evidence type="ECO:0000256" key="2">
    <source>
        <dbReference type="ARBA" id="ARBA00023315"/>
    </source>
</evidence>
<feature type="domain" description="N-acetyltransferase" evidence="3">
    <location>
        <begin position="4"/>
        <end position="157"/>
    </location>
</feature>
<sequence>MPKTVIRPAAPADLPAILALYRVLDEELVDLQPEFFCAAPREEEPLLQYIQAADADFLLAVQDGVTVGFALVVYAGWTPSFSCVLPHRYAGLYDLVVAREHRRQGVGSALLAAAKQWARDRRLEYLELNVLAQNESAIALYEAHDFVEASRTLRCML</sequence>
<accession>A0A9D1Y2Z7</accession>
<dbReference type="GO" id="GO:0016747">
    <property type="term" value="F:acyltransferase activity, transferring groups other than amino-acyl groups"/>
    <property type="evidence" value="ECO:0007669"/>
    <property type="project" value="InterPro"/>
</dbReference>
<dbReference type="Gene3D" id="3.40.630.30">
    <property type="match status" value="1"/>
</dbReference>
<keyword evidence="1" id="KW-0808">Transferase</keyword>
<evidence type="ECO:0000259" key="3">
    <source>
        <dbReference type="PROSITE" id="PS51186"/>
    </source>
</evidence>
<dbReference type="AlphaFoldDB" id="A0A9D1Y2Z7"/>
<name>A0A9D1Y2Z7_9FIRM</name>
<dbReference type="Proteomes" id="UP000886751">
    <property type="component" value="Unassembled WGS sequence"/>
</dbReference>
<dbReference type="SUPFAM" id="SSF55729">
    <property type="entry name" value="Acyl-CoA N-acyltransferases (Nat)"/>
    <property type="match status" value="1"/>
</dbReference>
<keyword evidence="2" id="KW-0012">Acyltransferase</keyword>
<dbReference type="InterPro" id="IPR000182">
    <property type="entry name" value="GNAT_dom"/>
</dbReference>
<evidence type="ECO:0000256" key="1">
    <source>
        <dbReference type="ARBA" id="ARBA00022679"/>
    </source>
</evidence>
<dbReference type="PANTHER" id="PTHR43877">
    <property type="entry name" value="AMINOALKYLPHOSPHONATE N-ACETYLTRANSFERASE-RELATED-RELATED"/>
    <property type="match status" value="1"/>
</dbReference>
<evidence type="ECO:0000313" key="5">
    <source>
        <dbReference type="Proteomes" id="UP000886751"/>
    </source>
</evidence>
<comment type="caution">
    <text evidence="4">The sequence shown here is derived from an EMBL/GenBank/DDBJ whole genome shotgun (WGS) entry which is preliminary data.</text>
</comment>
<dbReference type="EMBL" id="DXEI01000140">
    <property type="protein sequence ID" value="HIX95671.1"/>
    <property type="molecule type" value="Genomic_DNA"/>
</dbReference>
<dbReference type="PANTHER" id="PTHR43877:SF2">
    <property type="entry name" value="AMINOALKYLPHOSPHONATE N-ACETYLTRANSFERASE-RELATED"/>
    <property type="match status" value="1"/>
</dbReference>
<dbReference type="Pfam" id="PF00583">
    <property type="entry name" value="Acetyltransf_1"/>
    <property type="match status" value="1"/>
</dbReference>
<gene>
    <name evidence="4" type="ORF">H9846_09465</name>
</gene>
<dbReference type="PROSITE" id="PS51186">
    <property type="entry name" value="GNAT"/>
    <property type="match status" value="1"/>
</dbReference>
<protein>
    <submittedName>
        <fullName evidence="4">GNAT family N-acetyltransferase</fullName>
    </submittedName>
</protein>
<dbReference type="CDD" id="cd04301">
    <property type="entry name" value="NAT_SF"/>
    <property type="match status" value="1"/>
</dbReference>
<evidence type="ECO:0000313" key="4">
    <source>
        <dbReference type="EMBL" id="HIX95671.1"/>
    </source>
</evidence>
<dbReference type="InterPro" id="IPR050832">
    <property type="entry name" value="Bact_Acetyltransf"/>
</dbReference>
<reference evidence="4" key="2">
    <citation type="submission" date="2021-04" db="EMBL/GenBank/DDBJ databases">
        <authorList>
            <person name="Gilroy R."/>
        </authorList>
    </citation>
    <scope>NUCLEOTIDE SEQUENCE</scope>
    <source>
        <strain evidence="4">ChiHecec2B26-7398</strain>
    </source>
</reference>
<proteinExistence type="predicted"/>
<organism evidence="4 5">
    <name type="scientific">Candidatus Gemmiger excrementipullorum</name>
    <dbReference type="NCBI Taxonomy" id="2838610"/>
    <lineage>
        <taxon>Bacteria</taxon>
        <taxon>Bacillati</taxon>
        <taxon>Bacillota</taxon>
        <taxon>Clostridia</taxon>
        <taxon>Eubacteriales</taxon>
        <taxon>Gemmiger</taxon>
    </lineage>
</organism>